<evidence type="ECO:0000313" key="3">
    <source>
        <dbReference type="Proteomes" id="UP000295135"/>
    </source>
</evidence>
<dbReference type="Pfam" id="PF12974">
    <property type="entry name" value="Phosphonate-bd"/>
    <property type="match status" value="1"/>
</dbReference>
<evidence type="ECO:0000313" key="2">
    <source>
        <dbReference type="EMBL" id="TCS71056.1"/>
    </source>
</evidence>
<gene>
    <name evidence="2" type="ORF">EDC61_11273</name>
</gene>
<reference evidence="2 3" key="1">
    <citation type="submission" date="2019-03" db="EMBL/GenBank/DDBJ databases">
        <title>Genomic Encyclopedia of Type Strains, Phase IV (KMG-IV): sequencing the most valuable type-strain genomes for metagenomic binning, comparative biology and taxonomic classification.</title>
        <authorList>
            <person name="Goeker M."/>
        </authorList>
    </citation>
    <scope>NUCLEOTIDE SEQUENCE [LARGE SCALE GENOMIC DNA]</scope>
    <source>
        <strain evidence="2 3">DSM 103923</strain>
    </source>
</reference>
<evidence type="ECO:0000256" key="1">
    <source>
        <dbReference type="SAM" id="SignalP"/>
    </source>
</evidence>
<accession>A0A4R3JU00</accession>
<sequence length="280" mass="31057">MKKSMSCLFALCLAVASAAARAEEAEPLRFGVVNQRSVALTAEAWNPILTYVGHKIGRRLVLKLGKTAPETTAMTERGEHDLAYSNHMFSPERDKLGYRAILRIAGEPIRGLIVVLEDSPIRTLKQLQGHTVASPSRDAPIAYQVPMDHLKRSGIDVRVAFAGNQEGAMAQLQFGKAAAATVNQKILDSYAAREGLRYRVLWASPPYPDIPIVAHRSLPPKLVAAIREAFIGMDEDPEGRKALRACADALSLRQPWSFVQADDRDYDVYRRFYEKSLVKD</sequence>
<keyword evidence="1" id="KW-0732">Signal</keyword>
<dbReference type="PANTHER" id="PTHR35841:SF1">
    <property type="entry name" value="PHOSPHONATES-BINDING PERIPLASMIC PROTEIN"/>
    <property type="match status" value="1"/>
</dbReference>
<dbReference type="PANTHER" id="PTHR35841">
    <property type="entry name" value="PHOSPHONATES-BINDING PERIPLASMIC PROTEIN"/>
    <property type="match status" value="1"/>
</dbReference>
<dbReference type="RefSeq" id="WP_126463611.1">
    <property type="nucleotide sequence ID" value="NZ_AP018721.1"/>
</dbReference>
<feature type="chain" id="PRO_5020597572" evidence="1">
    <location>
        <begin position="23"/>
        <end position="280"/>
    </location>
</feature>
<name>A0A4R3JU00_9PROT</name>
<dbReference type="SUPFAM" id="SSF53850">
    <property type="entry name" value="Periplasmic binding protein-like II"/>
    <property type="match status" value="1"/>
</dbReference>
<dbReference type="Proteomes" id="UP000295135">
    <property type="component" value="Unassembled WGS sequence"/>
</dbReference>
<comment type="caution">
    <text evidence="2">The sequence shown here is derived from an EMBL/GenBank/DDBJ whole genome shotgun (WGS) entry which is preliminary data.</text>
</comment>
<dbReference type="OrthoDB" id="9178452at2"/>
<protein>
    <submittedName>
        <fullName evidence="2">Phosphonate transport system substrate-binding protein</fullName>
    </submittedName>
</protein>
<dbReference type="EMBL" id="SLZY01000012">
    <property type="protein sequence ID" value="TCS71056.1"/>
    <property type="molecule type" value="Genomic_DNA"/>
</dbReference>
<dbReference type="AlphaFoldDB" id="A0A4R3JU00"/>
<organism evidence="2 3">
    <name type="scientific">Sulfuritortus calidifontis</name>
    <dbReference type="NCBI Taxonomy" id="1914471"/>
    <lineage>
        <taxon>Bacteria</taxon>
        <taxon>Pseudomonadati</taxon>
        <taxon>Pseudomonadota</taxon>
        <taxon>Betaproteobacteria</taxon>
        <taxon>Nitrosomonadales</taxon>
        <taxon>Thiobacillaceae</taxon>
        <taxon>Sulfuritortus</taxon>
    </lineage>
</organism>
<feature type="signal peptide" evidence="1">
    <location>
        <begin position="1"/>
        <end position="22"/>
    </location>
</feature>
<proteinExistence type="predicted"/>
<dbReference type="Gene3D" id="3.40.190.10">
    <property type="entry name" value="Periplasmic binding protein-like II"/>
    <property type="match status" value="2"/>
</dbReference>
<keyword evidence="3" id="KW-1185">Reference proteome</keyword>